<evidence type="ECO:0000313" key="3">
    <source>
        <dbReference type="Proteomes" id="UP001073227"/>
    </source>
</evidence>
<comment type="caution">
    <text evidence="2">The sequence shown here is derived from an EMBL/GenBank/DDBJ whole genome shotgun (WGS) entry which is preliminary data.</text>
</comment>
<keyword evidence="3" id="KW-1185">Reference proteome</keyword>
<proteinExistence type="predicted"/>
<reference evidence="2" key="1">
    <citation type="submission" date="2022-10" db="EMBL/GenBank/DDBJ databases">
        <title>Hoeflea sp. G2-23, isolated from marine algae.</title>
        <authorList>
            <person name="Kristyanto S."/>
            <person name="Kim J.M."/>
            <person name="Jeon C.O."/>
        </authorList>
    </citation>
    <scope>NUCLEOTIDE SEQUENCE</scope>
    <source>
        <strain evidence="2">G2-23</strain>
    </source>
</reference>
<accession>A0ABT3Z8T4</accession>
<dbReference type="Proteomes" id="UP001073227">
    <property type="component" value="Unassembled WGS sequence"/>
</dbReference>
<dbReference type="InterPro" id="IPR025359">
    <property type="entry name" value="SduA_C"/>
</dbReference>
<dbReference type="Pfam" id="PF14082">
    <property type="entry name" value="SduA_C"/>
    <property type="match status" value="1"/>
</dbReference>
<dbReference type="RefSeq" id="WP_267653768.1">
    <property type="nucleotide sequence ID" value="NZ_JAOVZR010000001.1"/>
</dbReference>
<gene>
    <name evidence="2" type="ORF">OEG84_10840</name>
</gene>
<feature type="domain" description="Shedu protein SduA C-terminal" evidence="1">
    <location>
        <begin position="197"/>
        <end position="373"/>
    </location>
</feature>
<name>A0ABT3Z8T4_9HYPH</name>
<organism evidence="2 3">
    <name type="scientific">Hoeflea algicola</name>
    <dbReference type="NCBI Taxonomy" id="2983763"/>
    <lineage>
        <taxon>Bacteria</taxon>
        <taxon>Pseudomonadati</taxon>
        <taxon>Pseudomonadota</taxon>
        <taxon>Alphaproteobacteria</taxon>
        <taxon>Hyphomicrobiales</taxon>
        <taxon>Rhizobiaceae</taxon>
        <taxon>Hoeflea</taxon>
    </lineage>
</organism>
<protein>
    <submittedName>
        <fullName evidence="2">DUF4263 domain-containing protein</fullName>
    </submittedName>
</protein>
<sequence length="392" mass="44571">MDDVSEQEIHLHMRTDKTYVSPVFKGFVGEKVRIANKVIDNPGGHEFGLVKDEIVLRETPAGRFQIKATFFEASRGIQTLTIQKFTKTGAKEYFTFRPNEITRLLKFLTDIKRINFPDEGKINISDADLEQLLLSPAQMKRLAADNQPLLAELARNEITTEDVIALGYRKRELRTFERLLTEQAFFQATREHRGLTPEGVWQKFFERNAWIFGTSLSLIHFGPLDNRKMEQVVRGFSVTGPGKRVDALLRSNAVVSTTCFVEIKRHDTALVTDDQYRSGIWQPSKELSGAVAQIQGTVASALDQWHSQETVYAVDGTPTGEILFTTEPRSYVICGCLSEFQTAPGVNDRKFRSFELFRRNLLRPEVVTFDELYQRARMIVEADQGTTDANHA</sequence>
<dbReference type="EMBL" id="JAOVZR010000001">
    <property type="protein sequence ID" value="MCY0148194.1"/>
    <property type="molecule type" value="Genomic_DNA"/>
</dbReference>
<evidence type="ECO:0000313" key="2">
    <source>
        <dbReference type="EMBL" id="MCY0148194.1"/>
    </source>
</evidence>
<evidence type="ECO:0000259" key="1">
    <source>
        <dbReference type="Pfam" id="PF14082"/>
    </source>
</evidence>